<accession>A0A379DWD9</accession>
<evidence type="ECO:0000256" key="8">
    <source>
        <dbReference type="ARBA" id="ARBA00049348"/>
    </source>
</evidence>
<dbReference type="AlphaFoldDB" id="A0A379DWD9"/>
<keyword evidence="5 11" id="KW-0808">Transferase</keyword>
<dbReference type="SUPFAM" id="SSF53155">
    <property type="entry name" value="Methylated DNA-protein cysteine methyltransferase domain"/>
    <property type="match status" value="1"/>
</dbReference>
<evidence type="ECO:0000256" key="7">
    <source>
        <dbReference type="ARBA" id="ARBA00023204"/>
    </source>
</evidence>
<dbReference type="GO" id="GO:0003908">
    <property type="term" value="F:methylated-DNA-[protein]-cysteine S-methyltransferase activity"/>
    <property type="evidence" value="ECO:0007669"/>
    <property type="project" value="UniProtKB-EC"/>
</dbReference>
<dbReference type="GeneID" id="91081755"/>
<keyword evidence="6" id="KW-0227">DNA damage</keyword>
<organism evidence="11 12">
    <name type="scientific">Prevotella disiens</name>
    <dbReference type="NCBI Taxonomy" id="28130"/>
    <lineage>
        <taxon>Bacteria</taxon>
        <taxon>Pseudomonadati</taxon>
        <taxon>Bacteroidota</taxon>
        <taxon>Bacteroidia</taxon>
        <taxon>Bacteroidales</taxon>
        <taxon>Prevotellaceae</taxon>
        <taxon>Prevotella</taxon>
    </lineage>
</organism>
<evidence type="ECO:0000256" key="1">
    <source>
        <dbReference type="ARBA" id="ARBA00001286"/>
    </source>
</evidence>
<dbReference type="SUPFAM" id="SSF46767">
    <property type="entry name" value="Methylated DNA-protein cysteine methyltransferase, C-terminal domain"/>
    <property type="match status" value="1"/>
</dbReference>
<gene>
    <name evidence="11" type="primary">adaB</name>
    <name evidence="11" type="ORF">NCTC11157_00501</name>
</gene>
<comment type="similarity">
    <text evidence="2">Belongs to the MGMT family.</text>
</comment>
<dbReference type="InterPro" id="IPR001497">
    <property type="entry name" value="MethylDNA_cys_MeTrfase_AS"/>
</dbReference>
<dbReference type="FunFam" id="1.10.10.10:FF:000214">
    <property type="entry name" value="Methylated-DNA--protein-cysteine methyltransferase"/>
    <property type="match status" value="1"/>
</dbReference>
<dbReference type="PANTHER" id="PTHR10815:SF5">
    <property type="entry name" value="METHYLATED-DNA--PROTEIN-CYSTEINE METHYLTRANSFERASE"/>
    <property type="match status" value="1"/>
</dbReference>
<dbReference type="NCBIfam" id="TIGR00589">
    <property type="entry name" value="ogt"/>
    <property type="match status" value="1"/>
</dbReference>
<evidence type="ECO:0000256" key="6">
    <source>
        <dbReference type="ARBA" id="ARBA00022763"/>
    </source>
</evidence>
<dbReference type="InterPro" id="IPR036388">
    <property type="entry name" value="WH-like_DNA-bd_sf"/>
</dbReference>
<dbReference type="RefSeq" id="WP_021668890.1">
    <property type="nucleotide sequence ID" value="NZ_UGTL01000001.1"/>
</dbReference>
<dbReference type="EMBL" id="UGTL01000001">
    <property type="protein sequence ID" value="SUB84787.1"/>
    <property type="molecule type" value="Genomic_DNA"/>
</dbReference>
<dbReference type="Gene3D" id="3.30.160.70">
    <property type="entry name" value="Methylated DNA-protein cysteine methyltransferase domain"/>
    <property type="match status" value="1"/>
</dbReference>
<feature type="domain" description="Methylguanine DNA methyltransferase ribonuclease-like" evidence="10">
    <location>
        <begin position="3"/>
        <end position="69"/>
    </location>
</feature>
<evidence type="ECO:0000259" key="10">
    <source>
        <dbReference type="Pfam" id="PF02870"/>
    </source>
</evidence>
<keyword evidence="4 11" id="KW-0489">Methyltransferase</keyword>
<dbReference type="InterPro" id="IPR008332">
    <property type="entry name" value="MethylG_MeTrfase_N"/>
</dbReference>
<dbReference type="InterPro" id="IPR036217">
    <property type="entry name" value="MethylDNA_cys_MeTrfase_DNAb"/>
</dbReference>
<dbReference type="PANTHER" id="PTHR10815">
    <property type="entry name" value="METHYLATED-DNA--PROTEIN-CYSTEINE METHYLTRANSFERASE"/>
    <property type="match status" value="1"/>
</dbReference>
<dbReference type="OrthoDB" id="9802228at2"/>
<evidence type="ECO:0000256" key="4">
    <source>
        <dbReference type="ARBA" id="ARBA00022603"/>
    </source>
</evidence>
<dbReference type="InterPro" id="IPR014048">
    <property type="entry name" value="MethylDNA_cys_MeTrfase_DNA-bd"/>
</dbReference>
<comment type="catalytic activity">
    <reaction evidence="8">
        <text>a 6-O-methyl-2'-deoxyguanosine in DNA + L-cysteinyl-[protein] = S-methyl-L-cysteinyl-[protein] + a 2'-deoxyguanosine in DNA</text>
        <dbReference type="Rhea" id="RHEA:24000"/>
        <dbReference type="Rhea" id="RHEA-COMP:10131"/>
        <dbReference type="Rhea" id="RHEA-COMP:10132"/>
        <dbReference type="Rhea" id="RHEA-COMP:11367"/>
        <dbReference type="Rhea" id="RHEA-COMP:11368"/>
        <dbReference type="ChEBI" id="CHEBI:29950"/>
        <dbReference type="ChEBI" id="CHEBI:82612"/>
        <dbReference type="ChEBI" id="CHEBI:85445"/>
        <dbReference type="ChEBI" id="CHEBI:85448"/>
        <dbReference type="EC" id="2.1.1.63"/>
    </reaction>
</comment>
<reference evidence="11 12" key="1">
    <citation type="submission" date="2018-06" db="EMBL/GenBank/DDBJ databases">
        <authorList>
            <consortium name="Pathogen Informatics"/>
            <person name="Doyle S."/>
        </authorList>
    </citation>
    <scope>NUCLEOTIDE SEQUENCE [LARGE SCALE GENOMIC DNA]</scope>
    <source>
        <strain evidence="11 12">NCTC11157</strain>
    </source>
</reference>
<dbReference type="Gene3D" id="1.10.10.10">
    <property type="entry name" value="Winged helix-like DNA-binding domain superfamily/Winged helix DNA-binding domain"/>
    <property type="match status" value="1"/>
</dbReference>
<sequence length="169" mass="18783">MQYSQKYESPLGLMTMISNGEALIGLGFEGKEYLFSSLNQPTDVAALPIFDATRHWLDMYFKGEIPDFTPKIKFFGSDFRQQVWNDLLLMPYGTTTTYGQLAQQAAARMKKAKMSAQAIGGAVGHNPISIIVPCHRVVGTNGKLTGYASGLWRKEKLLNLEAKSLKLPF</sequence>
<dbReference type="InterPro" id="IPR036631">
    <property type="entry name" value="MGMT_N_sf"/>
</dbReference>
<feature type="domain" description="Methylated-DNA-[protein]-cysteine S-methyltransferase DNA binding" evidence="9">
    <location>
        <begin position="78"/>
        <end position="162"/>
    </location>
</feature>
<dbReference type="CDD" id="cd06445">
    <property type="entry name" value="ATase"/>
    <property type="match status" value="1"/>
</dbReference>
<name>A0A379DWD9_9BACT</name>
<evidence type="ECO:0000256" key="5">
    <source>
        <dbReference type="ARBA" id="ARBA00022679"/>
    </source>
</evidence>
<protein>
    <recommendedName>
        <fullName evidence="3">methylated-DNA--[protein]-cysteine S-methyltransferase</fullName>
        <ecNumber evidence="3">2.1.1.63</ecNumber>
    </recommendedName>
</protein>
<dbReference type="GO" id="GO:0032259">
    <property type="term" value="P:methylation"/>
    <property type="evidence" value="ECO:0007669"/>
    <property type="project" value="UniProtKB-KW"/>
</dbReference>
<dbReference type="Pfam" id="PF01035">
    <property type="entry name" value="DNA_binding_1"/>
    <property type="match status" value="1"/>
</dbReference>
<dbReference type="PROSITE" id="PS00374">
    <property type="entry name" value="MGMT"/>
    <property type="match status" value="1"/>
</dbReference>
<evidence type="ECO:0000256" key="3">
    <source>
        <dbReference type="ARBA" id="ARBA00011918"/>
    </source>
</evidence>
<dbReference type="Proteomes" id="UP000254072">
    <property type="component" value="Unassembled WGS sequence"/>
</dbReference>
<dbReference type="EC" id="2.1.1.63" evidence="3"/>
<keyword evidence="7" id="KW-0234">DNA repair</keyword>
<dbReference type="Pfam" id="PF02870">
    <property type="entry name" value="Methyltransf_1N"/>
    <property type="match status" value="1"/>
</dbReference>
<evidence type="ECO:0000259" key="9">
    <source>
        <dbReference type="Pfam" id="PF01035"/>
    </source>
</evidence>
<evidence type="ECO:0000313" key="12">
    <source>
        <dbReference type="Proteomes" id="UP000254072"/>
    </source>
</evidence>
<proteinExistence type="inferred from homology"/>
<evidence type="ECO:0000256" key="2">
    <source>
        <dbReference type="ARBA" id="ARBA00008711"/>
    </source>
</evidence>
<evidence type="ECO:0000313" key="11">
    <source>
        <dbReference type="EMBL" id="SUB84787.1"/>
    </source>
</evidence>
<dbReference type="GO" id="GO:0006281">
    <property type="term" value="P:DNA repair"/>
    <property type="evidence" value="ECO:0007669"/>
    <property type="project" value="UniProtKB-KW"/>
</dbReference>
<comment type="catalytic activity">
    <reaction evidence="1">
        <text>a 4-O-methyl-thymidine in DNA + L-cysteinyl-[protein] = a thymidine in DNA + S-methyl-L-cysteinyl-[protein]</text>
        <dbReference type="Rhea" id="RHEA:53428"/>
        <dbReference type="Rhea" id="RHEA-COMP:10131"/>
        <dbReference type="Rhea" id="RHEA-COMP:10132"/>
        <dbReference type="Rhea" id="RHEA-COMP:13555"/>
        <dbReference type="Rhea" id="RHEA-COMP:13556"/>
        <dbReference type="ChEBI" id="CHEBI:29950"/>
        <dbReference type="ChEBI" id="CHEBI:82612"/>
        <dbReference type="ChEBI" id="CHEBI:137386"/>
        <dbReference type="ChEBI" id="CHEBI:137387"/>
        <dbReference type="EC" id="2.1.1.63"/>
    </reaction>
</comment>